<organism evidence="2 3">
    <name type="scientific">Anaeromyces robustus</name>
    <dbReference type="NCBI Taxonomy" id="1754192"/>
    <lineage>
        <taxon>Eukaryota</taxon>
        <taxon>Fungi</taxon>
        <taxon>Fungi incertae sedis</taxon>
        <taxon>Chytridiomycota</taxon>
        <taxon>Chytridiomycota incertae sedis</taxon>
        <taxon>Neocallimastigomycetes</taxon>
        <taxon>Neocallimastigales</taxon>
        <taxon>Neocallimastigaceae</taxon>
        <taxon>Anaeromyces</taxon>
    </lineage>
</organism>
<keyword evidence="2" id="KW-0012">Acyltransferase</keyword>
<dbReference type="PROSITE" id="PS51186">
    <property type="entry name" value="GNAT"/>
    <property type="match status" value="1"/>
</dbReference>
<feature type="domain" description="N-acetyltransferase" evidence="1">
    <location>
        <begin position="4"/>
        <end position="172"/>
    </location>
</feature>
<dbReference type="Proteomes" id="UP000193944">
    <property type="component" value="Unassembled WGS sequence"/>
</dbReference>
<dbReference type="PANTHER" id="PTHR43072:SF8">
    <property type="entry name" value="ACYLTRANSFERASE FABY-RELATED"/>
    <property type="match status" value="1"/>
</dbReference>
<dbReference type="GO" id="GO:0016747">
    <property type="term" value="F:acyltransferase activity, transferring groups other than amino-acyl groups"/>
    <property type="evidence" value="ECO:0007669"/>
    <property type="project" value="InterPro"/>
</dbReference>
<evidence type="ECO:0000313" key="2">
    <source>
        <dbReference type="EMBL" id="ORX75670.1"/>
    </source>
</evidence>
<dbReference type="CDD" id="cd04301">
    <property type="entry name" value="NAT_SF"/>
    <property type="match status" value="1"/>
</dbReference>
<accession>A0A1Y1WQ66</accession>
<dbReference type="Pfam" id="PF13420">
    <property type="entry name" value="Acetyltransf_4"/>
    <property type="match status" value="1"/>
</dbReference>
<dbReference type="AlphaFoldDB" id="A0A1Y1WQ66"/>
<reference evidence="2 3" key="1">
    <citation type="submission" date="2016-08" db="EMBL/GenBank/DDBJ databases">
        <title>A Parts List for Fungal Cellulosomes Revealed by Comparative Genomics.</title>
        <authorList>
            <consortium name="DOE Joint Genome Institute"/>
            <person name="Haitjema C.H."/>
            <person name="Gilmore S.P."/>
            <person name="Henske J.K."/>
            <person name="Solomon K.V."/>
            <person name="De Groot R."/>
            <person name="Kuo A."/>
            <person name="Mondo S.J."/>
            <person name="Salamov A.A."/>
            <person name="Labutti K."/>
            <person name="Zhao Z."/>
            <person name="Chiniquy J."/>
            <person name="Barry K."/>
            <person name="Brewer H.M."/>
            <person name="Purvine S.O."/>
            <person name="Wright A.T."/>
            <person name="Boxma B."/>
            <person name="Van Alen T."/>
            <person name="Hackstein J.H."/>
            <person name="Baker S.E."/>
            <person name="Grigoriev I.V."/>
            <person name="O'Malley M.A."/>
        </authorList>
    </citation>
    <scope>NUCLEOTIDE SEQUENCE [LARGE SCALE GENOMIC DNA]</scope>
    <source>
        <strain evidence="2 3">S4</strain>
    </source>
</reference>
<gene>
    <name evidence="2" type="ORF">BCR32DRAFT_271764</name>
</gene>
<dbReference type="EMBL" id="MCFG01000343">
    <property type="protein sequence ID" value="ORX75670.1"/>
    <property type="molecule type" value="Genomic_DNA"/>
</dbReference>
<evidence type="ECO:0000313" key="3">
    <source>
        <dbReference type="Proteomes" id="UP000193944"/>
    </source>
</evidence>
<keyword evidence="3" id="KW-1185">Reference proteome</keyword>
<dbReference type="STRING" id="1754192.A0A1Y1WQ66"/>
<dbReference type="InterPro" id="IPR016181">
    <property type="entry name" value="Acyl_CoA_acyltransferase"/>
</dbReference>
<dbReference type="PANTHER" id="PTHR43072">
    <property type="entry name" value="N-ACETYLTRANSFERASE"/>
    <property type="match status" value="1"/>
</dbReference>
<proteinExistence type="predicted"/>
<dbReference type="Gene3D" id="3.40.630.30">
    <property type="match status" value="1"/>
</dbReference>
<dbReference type="OrthoDB" id="2129362at2759"/>
<keyword evidence="2" id="KW-0808">Transferase</keyword>
<dbReference type="SUPFAM" id="SSF55729">
    <property type="entry name" value="Acyl-CoA N-acyltransferases (Nat)"/>
    <property type="match status" value="1"/>
</dbReference>
<protein>
    <submittedName>
        <fullName evidence="2">Acyl-CoA N-acyltransferase</fullName>
    </submittedName>
</protein>
<evidence type="ECO:0000259" key="1">
    <source>
        <dbReference type="PROSITE" id="PS51186"/>
    </source>
</evidence>
<comment type="caution">
    <text evidence="2">The sequence shown here is derived from an EMBL/GenBank/DDBJ whole genome shotgun (WGS) entry which is preliminary data.</text>
</comment>
<reference evidence="2 3" key="2">
    <citation type="submission" date="2016-08" db="EMBL/GenBank/DDBJ databases">
        <title>Pervasive Adenine N6-methylation of Active Genes in Fungi.</title>
        <authorList>
            <consortium name="DOE Joint Genome Institute"/>
            <person name="Mondo S.J."/>
            <person name="Dannebaum R.O."/>
            <person name="Kuo R.C."/>
            <person name="Labutti K."/>
            <person name="Haridas S."/>
            <person name="Kuo A."/>
            <person name="Salamov A."/>
            <person name="Ahrendt S.R."/>
            <person name="Lipzen A."/>
            <person name="Sullivan W."/>
            <person name="Andreopoulos W.B."/>
            <person name="Clum A."/>
            <person name="Lindquist E."/>
            <person name="Daum C."/>
            <person name="Ramamoorthy G.K."/>
            <person name="Gryganskyi A."/>
            <person name="Culley D."/>
            <person name="Magnuson J.K."/>
            <person name="James T.Y."/>
            <person name="O'Malley M.A."/>
            <person name="Stajich J.E."/>
            <person name="Spatafora J.W."/>
            <person name="Visel A."/>
            <person name="Grigoriev I.V."/>
        </authorList>
    </citation>
    <scope>NUCLEOTIDE SEQUENCE [LARGE SCALE GENOMIC DNA]</scope>
    <source>
        <strain evidence="2 3">S4</strain>
    </source>
</reference>
<sequence>MGIVKIRKALISDLESILKIYEYYVTNTAITFDTKIPTIEEFNSRMEIVFKKYPYIVAELDGEIVGYAYTHPFVGREAYDWSAETTIYIKNNMKGNGIGKKLYETIENISKAQNILNLYACIGYPDVEDEYLTNNSVDFHKHMGYKWVGIFQKCGYKFDRWYNMVWMEKILGEHKPNISPVIPFPQFSPEILSELGLE</sequence>
<name>A0A1Y1WQ66_9FUNG</name>
<dbReference type="InterPro" id="IPR000182">
    <property type="entry name" value="GNAT_dom"/>
</dbReference>